<evidence type="ECO:0000256" key="3">
    <source>
        <dbReference type="ARBA" id="ARBA00013590"/>
    </source>
</evidence>
<dbReference type="Proteomes" id="UP001152622">
    <property type="component" value="Chromosome 10"/>
</dbReference>
<dbReference type="PANTHER" id="PTHR47564:SF1">
    <property type="entry name" value="CYSTEINE-RICH AND TRANSMEMBRANE DOMAIN-CONTAINING PROTEIN 1"/>
    <property type="match status" value="1"/>
</dbReference>
<evidence type="ECO:0000259" key="6">
    <source>
        <dbReference type="Pfam" id="PF12734"/>
    </source>
</evidence>
<dbReference type="OrthoDB" id="9050143at2759"/>
<gene>
    <name evidence="7" type="ORF">SKAU_G00269600</name>
</gene>
<dbReference type="Pfam" id="PF12734">
    <property type="entry name" value="CYSTM"/>
    <property type="match status" value="1"/>
</dbReference>
<evidence type="ECO:0000313" key="8">
    <source>
        <dbReference type="Proteomes" id="UP001152622"/>
    </source>
</evidence>
<sequence length="137" mass="14558">MNSEQPPPYPGPGPSAPGYPAQGYPAQGYSAPGYPTQGYQPQGYPTFTEQPNTAFPNFHPGAVDPYAPQPGYQGYAAPPHPQHGWQNAPPMGPVYGEPPKNPVYMVQDGRRGGSGDNACLTACWTALCCCCLMDMLP</sequence>
<dbReference type="GO" id="GO:0070062">
    <property type="term" value="C:extracellular exosome"/>
    <property type="evidence" value="ECO:0007669"/>
    <property type="project" value="TreeGrafter"/>
</dbReference>
<dbReference type="EMBL" id="JAINUF010000010">
    <property type="protein sequence ID" value="KAJ8348371.1"/>
    <property type="molecule type" value="Genomic_DNA"/>
</dbReference>
<proteinExistence type="inferred from homology"/>
<feature type="compositionally biased region" description="Low complexity" evidence="5">
    <location>
        <begin position="18"/>
        <end position="29"/>
    </location>
</feature>
<feature type="compositionally biased region" description="Pro residues" evidence="5">
    <location>
        <begin position="1"/>
        <end position="17"/>
    </location>
</feature>
<evidence type="ECO:0000256" key="2">
    <source>
        <dbReference type="ARBA" id="ARBA00009444"/>
    </source>
</evidence>
<name>A0A9Q1F0C4_SYNKA</name>
<protein>
    <recommendedName>
        <fullName evidence="3">Cysteine-rich and transmembrane domain-containing protein 1</fullName>
    </recommendedName>
</protein>
<feature type="compositionally biased region" description="Polar residues" evidence="5">
    <location>
        <begin position="37"/>
        <end position="55"/>
    </location>
</feature>
<evidence type="ECO:0000256" key="4">
    <source>
        <dbReference type="ARBA" id="ARBA00023136"/>
    </source>
</evidence>
<dbReference type="GO" id="GO:0016020">
    <property type="term" value="C:membrane"/>
    <property type="evidence" value="ECO:0007669"/>
    <property type="project" value="UniProtKB-SubCell"/>
</dbReference>
<keyword evidence="8" id="KW-1185">Reference proteome</keyword>
<comment type="caution">
    <text evidence="7">The sequence shown here is derived from an EMBL/GenBank/DDBJ whole genome shotgun (WGS) entry which is preliminary data.</text>
</comment>
<dbReference type="PANTHER" id="PTHR47564">
    <property type="entry name" value="CYSTEINE-RICH AND TRANSMEMBRANE DOMAIN-CONTAINING PROTEIN 1"/>
    <property type="match status" value="1"/>
</dbReference>
<feature type="domain" description="Cysteine-rich transmembrane" evidence="6">
    <location>
        <begin position="102"/>
        <end position="136"/>
    </location>
</feature>
<accession>A0A9Q1F0C4</accession>
<keyword evidence="4" id="KW-0472">Membrane</keyword>
<dbReference type="AlphaFoldDB" id="A0A9Q1F0C4"/>
<evidence type="ECO:0000313" key="7">
    <source>
        <dbReference type="EMBL" id="KAJ8348371.1"/>
    </source>
</evidence>
<dbReference type="InterPro" id="IPR028144">
    <property type="entry name" value="CYSTM_dom"/>
</dbReference>
<dbReference type="InterPro" id="IPR043240">
    <property type="entry name" value="CYSTM1-like"/>
</dbReference>
<evidence type="ECO:0000256" key="1">
    <source>
        <dbReference type="ARBA" id="ARBA00004370"/>
    </source>
</evidence>
<feature type="region of interest" description="Disordered" evidence="5">
    <location>
        <begin position="1"/>
        <end position="96"/>
    </location>
</feature>
<evidence type="ECO:0000256" key="5">
    <source>
        <dbReference type="SAM" id="MobiDB-lite"/>
    </source>
</evidence>
<reference evidence="7" key="1">
    <citation type="journal article" date="2023" name="Science">
        <title>Genome structures resolve the early diversification of teleost fishes.</title>
        <authorList>
            <person name="Parey E."/>
            <person name="Louis A."/>
            <person name="Montfort J."/>
            <person name="Bouchez O."/>
            <person name="Roques C."/>
            <person name="Iampietro C."/>
            <person name="Lluch J."/>
            <person name="Castinel A."/>
            <person name="Donnadieu C."/>
            <person name="Desvignes T."/>
            <person name="Floi Bucao C."/>
            <person name="Jouanno E."/>
            <person name="Wen M."/>
            <person name="Mejri S."/>
            <person name="Dirks R."/>
            <person name="Jansen H."/>
            <person name="Henkel C."/>
            <person name="Chen W.J."/>
            <person name="Zahm M."/>
            <person name="Cabau C."/>
            <person name="Klopp C."/>
            <person name="Thompson A.W."/>
            <person name="Robinson-Rechavi M."/>
            <person name="Braasch I."/>
            <person name="Lecointre G."/>
            <person name="Bobe J."/>
            <person name="Postlethwait J.H."/>
            <person name="Berthelot C."/>
            <person name="Roest Crollius H."/>
            <person name="Guiguen Y."/>
        </authorList>
    </citation>
    <scope>NUCLEOTIDE SEQUENCE</scope>
    <source>
        <strain evidence="7">WJC10195</strain>
    </source>
</reference>
<organism evidence="7 8">
    <name type="scientific">Synaphobranchus kaupii</name>
    <name type="common">Kaup's arrowtooth eel</name>
    <dbReference type="NCBI Taxonomy" id="118154"/>
    <lineage>
        <taxon>Eukaryota</taxon>
        <taxon>Metazoa</taxon>
        <taxon>Chordata</taxon>
        <taxon>Craniata</taxon>
        <taxon>Vertebrata</taxon>
        <taxon>Euteleostomi</taxon>
        <taxon>Actinopterygii</taxon>
        <taxon>Neopterygii</taxon>
        <taxon>Teleostei</taxon>
        <taxon>Anguilliformes</taxon>
        <taxon>Synaphobranchidae</taxon>
        <taxon>Synaphobranchus</taxon>
    </lineage>
</organism>
<comment type="subcellular location">
    <subcellularLocation>
        <location evidence="1">Membrane</location>
    </subcellularLocation>
</comment>
<comment type="similarity">
    <text evidence="2">Belongs to the CYSTM1 family.</text>
</comment>